<evidence type="ECO:0000256" key="1">
    <source>
        <dbReference type="SAM" id="Phobius"/>
    </source>
</evidence>
<dbReference type="EMBL" id="JAFCNB010000009">
    <property type="protein sequence ID" value="MBP2705718.1"/>
    <property type="molecule type" value="Genomic_DNA"/>
</dbReference>
<keyword evidence="3" id="KW-1185">Reference proteome</keyword>
<sequence length="112" mass="11411">MTGAGEDGPPGLHIERTRLAWVRAAAALAVCALGAAGGVLRHRVPLATSIPFVAAALCGAVLLVRTGLRDRRVQRALLDGRPLDHGADVLLAWLGALAVAAGALVLIVALAR</sequence>
<feature type="transmembrane region" description="Helical" evidence="1">
    <location>
        <begin position="46"/>
        <end position="68"/>
    </location>
</feature>
<dbReference type="RefSeq" id="WP_210157000.1">
    <property type="nucleotide sequence ID" value="NZ_JAFCNB010000009.1"/>
</dbReference>
<keyword evidence="1" id="KW-0812">Transmembrane</keyword>
<feature type="transmembrane region" description="Helical" evidence="1">
    <location>
        <begin position="20"/>
        <end position="40"/>
    </location>
</feature>
<accession>A0A941AKX4</accession>
<feature type="transmembrane region" description="Helical" evidence="1">
    <location>
        <begin position="89"/>
        <end position="111"/>
    </location>
</feature>
<gene>
    <name evidence="2" type="ORF">JOL79_18035</name>
</gene>
<comment type="caution">
    <text evidence="2">The sequence shown here is derived from an EMBL/GenBank/DDBJ whole genome shotgun (WGS) entry which is preliminary data.</text>
</comment>
<dbReference type="AlphaFoldDB" id="A0A941AKX4"/>
<evidence type="ECO:0000313" key="2">
    <source>
        <dbReference type="EMBL" id="MBP2705718.1"/>
    </source>
</evidence>
<keyword evidence="1" id="KW-0472">Membrane</keyword>
<organism evidence="2 3">
    <name type="scientific">Microbispora oryzae</name>
    <dbReference type="NCBI Taxonomy" id="2806554"/>
    <lineage>
        <taxon>Bacteria</taxon>
        <taxon>Bacillati</taxon>
        <taxon>Actinomycetota</taxon>
        <taxon>Actinomycetes</taxon>
        <taxon>Streptosporangiales</taxon>
        <taxon>Streptosporangiaceae</taxon>
        <taxon>Microbispora</taxon>
    </lineage>
</organism>
<evidence type="ECO:0000313" key="3">
    <source>
        <dbReference type="Proteomes" id="UP000674234"/>
    </source>
</evidence>
<proteinExistence type="predicted"/>
<protein>
    <submittedName>
        <fullName evidence="2">DUF202 domain-containing protein</fullName>
    </submittedName>
</protein>
<reference evidence="2" key="1">
    <citation type="submission" date="2021-02" db="EMBL/GenBank/DDBJ databases">
        <title>Draft genome sequence of Microbispora sp. RL4-1S isolated from rice leaves in Thailand.</title>
        <authorList>
            <person name="Muangham S."/>
            <person name="Duangmal K."/>
        </authorList>
    </citation>
    <scope>NUCLEOTIDE SEQUENCE</scope>
    <source>
        <strain evidence="2">RL4-1S</strain>
    </source>
</reference>
<name>A0A941AKX4_9ACTN</name>
<dbReference type="Proteomes" id="UP000674234">
    <property type="component" value="Unassembled WGS sequence"/>
</dbReference>
<keyword evidence="1" id="KW-1133">Transmembrane helix</keyword>